<gene>
    <name evidence="1" type="ORF">G3572_13805</name>
</gene>
<evidence type="ECO:0000313" key="1">
    <source>
        <dbReference type="EMBL" id="NEX47285.1"/>
    </source>
</evidence>
<proteinExistence type="predicted"/>
<name>A0A6B3RTK8_9RHOB</name>
<dbReference type="RefSeq" id="WP_164612873.1">
    <property type="nucleotide sequence ID" value="NZ_JAAIKE010000004.1"/>
</dbReference>
<dbReference type="EMBL" id="JAAIKE010000004">
    <property type="protein sequence ID" value="NEX47285.1"/>
    <property type="molecule type" value="Genomic_DNA"/>
</dbReference>
<reference evidence="1 2" key="1">
    <citation type="submission" date="2020-02" db="EMBL/GenBank/DDBJ databases">
        <title>Rhodobacter algicola sp. nov., isolated from microalga culture.</title>
        <authorList>
            <person name="Park C.-Y."/>
        </authorList>
    </citation>
    <scope>NUCLEOTIDE SEQUENCE [LARGE SCALE GENOMIC DNA]</scope>
    <source>
        <strain evidence="1 2">ETT8</strain>
    </source>
</reference>
<organism evidence="1 2">
    <name type="scientific">Pseudotabrizicola algicola</name>
    <dbReference type="NCBI Taxonomy" id="2709381"/>
    <lineage>
        <taxon>Bacteria</taxon>
        <taxon>Pseudomonadati</taxon>
        <taxon>Pseudomonadota</taxon>
        <taxon>Alphaproteobacteria</taxon>
        <taxon>Rhodobacterales</taxon>
        <taxon>Paracoccaceae</taxon>
        <taxon>Pseudotabrizicola</taxon>
    </lineage>
</organism>
<dbReference type="InterPro" id="IPR015001">
    <property type="entry name" value="DUF1850"/>
</dbReference>
<dbReference type="AlphaFoldDB" id="A0A6B3RTK8"/>
<sequence length="119" mass="12584">MSCLMAGAVALALSGPGFTLHWTHSVEKTEWVEAWELRPHSLYLLEARIKGSGAGMEPGEGAVQENGWWVWSPGTEVAELHLAASGSTGAGWRLCDGGTCHDVGRTAGRAIRLAPCDSP</sequence>
<comment type="caution">
    <text evidence="1">The sequence shown here is derived from an EMBL/GenBank/DDBJ whole genome shotgun (WGS) entry which is preliminary data.</text>
</comment>
<accession>A0A6B3RTK8</accession>
<keyword evidence="2" id="KW-1185">Reference proteome</keyword>
<protein>
    <submittedName>
        <fullName evidence="1">DUF1850 domain-containing protein</fullName>
    </submittedName>
</protein>
<evidence type="ECO:0000313" key="2">
    <source>
        <dbReference type="Proteomes" id="UP000481421"/>
    </source>
</evidence>
<dbReference type="Pfam" id="PF08905">
    <property type="entry name" value="DUF1850"/>
    <property type="match status" value="1"/>
</dbReference>
<dbReference type="Proteomes" id="UP000481421">
    <property type="component" value="Unassembled WGS sequence"/>
</dbReference>